<protein>
    <recommendedName>
        <fullName evidence="1">DNA ligase D polymerase domain-containing protein</fullName>
    </recommendedName>
</protein>
<dbReference type="AlphaFoldDB" id="A0A2W5FH28"/>
<dbReference type="EMBL" id="QFOT01000125">
    <property type="protein sequence ID" value="PZP54588.1"/>
    <property type="molecule type" value="Genomic_DNA"/>
</dbReference>
<name>A0A2W5FH28_9BACT</name>
<dbReference type="InterPro" id="IPR052171">
    <property type="entry name" value="NHEJ_LigD"/>
</dbReference>
<evidence type="ECO:0000313" key="2">
    <source>
        <dbReference type="EMBL" id="PZP54588.1"/>
    </source>
</evidence>
<gene>
    <name evidence="2" type="ORF">DI586_09465</name>
</gene>
<dbReference type="InterPro" id="IPR014145">
    <property type="entry name" value="LigD_pol_dom"/>
</dbReference>
<dbReference type="Proteomes" id="UP000249739">
    <property type="component" value="Unassembled WGS sequence"/>
</dbReference>
<dbReference type="PANTHER" id="PTHR42705">
    <property type="entry name" value="BIFUNCTIONAL NON-HOMOLOGOUS END JOINING PROTEIN LIGD"/>
    <property type="match status" value="1"/>
</dbReference>
<dbReference type="Pfam" id="PF21686">
    <property type="entry name" value="LigD_Prim-Pol"/>
    <property type="match status" value="1"/>
</dbReference>
<sequence length="225" mass="25643">FQRNPGKGFGDHVKTYLFKHKGKKYEYLFIENAKGLMEVVQMGAIELHPWGADIKDIHHPDWMVFDLDPDTAVPFEAVKLAALDLRARLKKNKLESFVKTTGGKGLHVVVPLSGKNKWDEVKAFANDLADQMVEEAPDAYVATMTKSKRAGKIFIDFFRNDYTATSVSDFSVRAREGASVALPLEWDEIKKLKSANQFSMQDVVKRIKKKKPDLKRYNKKQNLPK</sequence>
<comment type="caution">
    <text evidence="2">The sequence shown here is derived from an EMBL/GenBank/DDBJ whole genome shotgun (WGS) entry which is preliminary data.</text>
</comment>
<organism evidence="2 3">
    <name type="scientific">Micavibrio aeruginosavorus</name>
    <dbReference type="NCBI Taxonomy" id="349221"/>
    <lineage>
        <taxon>Bacteria</taxon>
        <taxon>Pseudomonadati</taxon>
        <taxon>Bdellovibrionota</taxon>
        <taxon>Bdellovibrionia</taxon>
        <taxon>Bdellovibrionales</taxon>
        <taxon>Pseudobdellovibrionaceae</taxon>
        <taxon>Micavibrio</taxon>
    </lineage>
</organism>
<evidence type="ECO:0000313" key="3">
    <source>
        <dbReference type="Proteomes" id="UP000249739"/>
    </source>
</evidence>
<dbReference type="NCBIfam" id="TIGR02778">
    <property type="entry name" value="ligD_pol"/>
    <property type="match status" value="1"/>
</dbReference>
<dbReference type="Gene3D" id="3.90.920.10">
    <property type="entry name" value="DNA primase, PRIM domain"/>
    <property type="match status" value="1"/>
</dbReference>
<feature type="non-terminal residue" evidence="2">
    <location>
        <position position="1"/>
    </location>
</feature>
<evidence type="ECO:0000259" key="1">
    <source>
        <dbReference type="Pfam" id="PF21686"/>
    </source>
</evidence>
<reference evidence="2 3" key="1">
    <citation type="submission" date="2017-08" db="EMBL/GenBank/DDBJ databases">
        <title>Infants hospitalized years apart are colonized by the same room-sourced microbial strains.</title>
        <authorList>
            <person name="Brooks B."/>
            <person name="Olm M.R."/>
            <person name="Firek B.A."/>
            <person name="Baker R."/>
            <person name="Thomas B.C."/>
            <person name="Morowitz M.J."/>
            <person name="Banfield J.F."/>
        </authorList>
    </citation>
    <scope>NUCLEOTIDE SEQUENCE [LARGE SCALE GENOMIC DNA]</scope>
    <source>
        <strain evidence="2">S2_006_000_R2_64</strain>
    </source>
</reference>
<dbReference type="PANTHER" id="PTHR42705:SF2">
    <property type="entry name" value="BIFUNCTIONAL NON-HOMOLOGOUS END JOINING PROTEIN LIGD"/>
    <property type="match status" value="1"/>
</dbReference>
<feature type="domain" description="DNA ligase D polymerase" evidence="1">
    <location>
        <begin position="1"/>
        <end position="210"/>
    </location>
</feature>
<accession>A0A2W5FH28</accession>
<proteinExistence type="predicted"/>